<evidence type="ECO:0000313" key="6">
    <source>
        <dbReference type="Proteomes" id="UP001235939"/>
    </source>
</evidence>
<dbReference type="PANTHER" id="PTHR21261:SF15">
    <property type="entry name" value="BEATEN PATH IIIA, ISOFORM D-RELATED"/>
    <property type="match status" value="1"/>
</dbReference>
<dbReference type="InterPro" id="IPR013151">
    <property type="entry name" value="Immunoglobulin_dom"/>
</dbReference>
<evidence type="ECO:0000259" key="3">
    <source>
        <dbReference type="PROSITE" id="PS50835"/>
    </source>
</evidence>
<proteinExistence type="predicted"/>
<evidence type="ECO:0000256" key="1">
    <source>
        <dbReference type="ARBA" id="ARBA00023157"/>
    </source>
</evidence>
<evidence type="ECO:0008006" key="7">
    <source>
        <dbReference type="Google" id="ProtNLM"/>
    </source>
</evidence>
<dbReference type="InterPro" id="IPR000436">
    <property type="entry name" value="Sushi_SCR_CCP_dom"/>
</dbReference>
<dbReference type="InterPro" id="IPR036179">
    <property type="entry name" value="Ig-like_dom_sf"/>
</dbReference>
<accession>A0ABY6LRT4</accession>
<keyword evidence="2" id="KW-0768">Sushi</keyword>
<evidence type="ECO:0000313" key="5">
    <source>
        <dbReference type="EMBL" id="UYV82445.1"/>
    </source>
</evidence>
<feature type="domain" description="Sushi" evidence="4">
    <location>
        <begin position="231"/>
        <end position="285"/>
    </location>
</feature>
<dbReference type="SUPFAM" id="SSF48726">
    <property type="entry name" value="Immunoglobulin"/>
    <property type="match status" value="1"/>
</dbReference>
<dbReference type="Pfam" id="PF00047">
    <property type="entry name" value="ig"/>
    <property type="match status" value="1"/>
</dbReference>
<dbReference type="EMBL" id="CP092883">
    <property type="protein sequence ID" value="UYV82445.1"/>
    <property type="molecule type" value="Genomic_DNA"/>
</dbReference>
<name>A0ABY6LRT4_9ARAC</name>
<dbReference type="Proteomes" id="UP001235939">
    <property type="component" value="Chromosome 21"/>
</dbReference>
<reference evidence="5 6" key="1">
    <citation type="submission" date="2022-01" db="EMBL/GenBank/DDBJ databases">
        <title>A chromosomal length assembly of Cordylochernes scorpioides.</title>
        <authorList>
            <person name="Zeh D."/>
            <person name="Zeh J."/>
        </authorList>
    </citation>
    <scope>NUCLEOTIDE SEQUENCE [LARGE SCALE GENOMIC DNA]</scope>
    <source>
        <strain evidence="5">IN4F17</strain>
        <tissue evidence="5">Whole Body</tissue>
    </source>
</reference>
<dbReference type="PROSITE" id="PS50923">
    <property type="entry name" value="SUSHI"/>
    <property type="match status" value="1"/>
</dbReference>
<comment type="caution">
    <text evidence="2">Lacks conserved residue(s) required for the propagation of feature annotation.</text>
</comment>
<dbReference type="PROSITE" id="PS50890">
    <property type="entry name" value="PUA"/>
    <property type="match status" value="1"/>
</dbReference>
<keyword evidence="1" id="KW-1015">Disulfide bond</keyword>
<dbReference type="InterPro" id="IPR007110">
    <property type="entry name" value="Ig-like_dom"/>
</dbReference>
<organism evidence="5 6">
    <name type="scientific">Cordylochernes scorpioides</name>
    <dbReference type="NCBI Taxonomy" id="51811"/>
    <lineage>
        <taxon>Eukaryota</taxon>
        <taxon>Metazoa</taxon>
        <taxon>Ecdysozoa</taxon>
        <taxon>Arthropoda</taxon>
        <taxon>Chelicerata</taxon>
        <taxon>Arachnida</taxon>
        <taxon>Pseudoscorpiones</taxon>
        <taxon>Cheliferoidea</taxon>
        <taxon>Chernetidae</taxon>
        <taxon>Cordylochernes</taxon>
    </lineage>
</organism>
<dbReference type="InterPro" id="IPR013783">
    <property type="entry name" value="Ig-like_fold"/>
</dbReference>
<gene>
    <name evidence="5" type="ORF">LAZ67_21002197</name>
</gene>
<dbReference type="PANTHER" id="PTHR21261">
    <property type="entry name" value="BEAT PROTEIN"/>
    <property type="match status" value="1"/>
</dbReference>
<feature type="domain" description="Ig-like" evidence="3">
    <location>
        <begin position="8"/>
        <end position="121"/>
    </location>
</feature>
<protein>
    <recommendedName>
        <fullName evidence="7">Ig-like domain-containing protein</fullName>
    </recommendedName>
</protein>
<dbReference type="Gene3D" id="2.60.40.10">
    <property type="entry name" value="Immunoglobulins"/>
    <property type="match status" value="1"/>
</dbReference>
<keyword evidence="6" id="KW-1185">Reference proteome</keyword>
<sequence length="285" mass="31570">MVETRSGPVLSVAVTEVRLLSDSNHQQFVLHGEGATLTCHYVVETDEVVRGVTWERDGEPVFVWSHGGSPVARGVLAGRVDAARSTPTTVVIPRAHVDMHGTYTCRVCTDRRSEQNELYVTVIMDSCHEKSWSTHSDRVACTESIRLSCTGMFPRPAPACGLYDELAGSYLTVVPFEKMTSLPNGTFDVALSARYRAADWLNYTDLSFRCYVLVMGTSWRNGIRHRLFGDPGCPFPDALPGAIHNVSSERSCWGRPREGAKLVYQCEGALQLSGPSNYFCRSGRW</sequence>
<evidence type="ECO:0000256" key="2">
    <source>
        <dbReference type="PROSITE-ProRule" id="PRU00302"/>
    </source>
</evidence>
<evidence type="ECO:0000259" key="4">
    <source>
        <dbReference type="PROSITE" id="PS50923"/>
    </source>
</evidence>
<dbReference type="PROSITE" id="PS50835">
    <property type="entry name" value="IG_LIKE"/>
    <property type="match status" value="1"/>
</dbReference>
<feature type="non-terminal residue" evidence="5">
    <location>
        <position position="285"/>
    </location>
</feature>